<evidence type="ECO:0000313" key="1">
    <source>
        <dbReference type="EMBL" id="PIZ95311.1"/>
    </source>
</evidence>
<sequence length="188" mass="21446">MIEDESTTKEGLAGQTGAEDARDNRILFERILIINDLKDSALDLATKLNNFFDKDVGTVEELRNSYNSLKEKFDQLKKGWDILENNLIIMLEDGRDNDLFKKLTQEKSDFVKNNNMVIPSDFKVESALATDKLDESALRLAENYGGYLDGKKNAAELIGVYLHFKDELNKFENNLTQKINSALINFEK</sequence>
<dbReference type="EMBL" id="PFPK01000016">
    <property type="protein sequence ID" value="PIZ95311.1"/>
    <property type="molecule type" value="Genomic_DNA"/>
</dbReference>
<comment type="caution">
    <text evidence="1">The sequence shown here is derived from an EMBL/GenBank/DDBJ whole genome shotgun (WGS) entry which is preliminary data.</text>
</comment>
<organism evidence="1 2">
    <name type="scientific">Candidatus Magasanikbacteria bacterium CG_4_10_14_0_2_um_filter_37_12</name>
    <dbReference type="NCBI Taxonomy" id="1974637"/>
    <lineage>
        <taxon>Bacteria</taxon>
        <taxon>Candidatus Magasanikiibacteriota</taxon>
    </lineage>
</organism>
<accession>A0A2M7V904</accession>
<dbReference type="Proteomes" id="UP000228568">
    <property type="component" value="Unassembled WGS sequence"/>
</dbReference>
<name>A0A2M7V904_9BACT</name>
<protein>
    <submittedName>
        <fullName evidence="1">Uncharacterized protein</fullName>
    </submittedName>
</protein>
<evidence type="ECO:0000313" key="2">
    <source>
        <dbReference type="Proteomes" id="UP000228568"/>
    </source>
</evidence>
<reference evidence="2" key="1">
    <citation type="submission" date="2017-09" db="EMBL/GenBank/DDBJ databases">
        <title>Depth-based differentiation of microbial function through sediment-hosted aquifers and enrichment of novel symbionts in the deep terrestrial subsurface.</title>
        <authorList>
            <person name="Probst A.J."/>
            <person name="Ladd B."/>
            <person name="Jarett J.K."/>
            <person name="Geller-Mcgrath D.E."/>
            <person name="Sieber C.M.K."/>
            <person name="Emerson J.B."/>
            <person name="Anantharaman K."/>
            <person name="Thomas B.C."/>
            <person name="Malmstrom R."/>
            <person name="Stieglmeier M."/>
            <person name="Klingl A."/>
            <person name="Woyke T."/>
            <person name="Ryan C.M."/>
            <person name="Banfield J.F."/>
        </authorList>
    </citation>
    <scope>NUCLEOTIDE SEQUENCE [LARGE SCALE GENOMIC DNA]</scope>
</reference>
<proteinExistence type="predicted"/>
<dbReference type="AlphaFoldDB" id="A0A2M7V904"/>
<gene>
    <name evidence="1" type="ORF">COX81_01275</name>
</gene>